<evidence type="ECO:0000256" key="1">
    <source>
        <dbReference type="SAM" id="SignalP"/>
    </source>
</evidence>
<dbReference type="Proteomes" id="UP001157439">
    <property type="component" value="Unassembled WGS sequence"/>
</dbReference>
<feature type="signal peptide" evidence="1">
    <location>
        <begin position="1"/>
        <end position="22"/>
    </location>
</feature>
<dbReference type="Pfam" id="PF03923">
    <property type="entry name" value="Lipoprotein_16"/>
    <property type="match status" value="1"/>
</dbReference>
<feature type="chain" id="PRO_5041347912" description="Lipoprotein" evidence="1">
    <location>
        <begin position="23"/>
        <end position="187"/>
    </location>
</feature>
<keyword evidence="1" id="KW-0732">Signal</keyword>
<dbReference type="PROSITE" id="PS51257">
    <property type="entry name" value="PROKAR_LIPOPROTEIN"/>
    <property type="match status" value="1"/>
</dbReference>
<dbReference type="InterPro" id="IPR005619">
    <property type="entry name" value="Uncharacterised_YajG"/>
</dbReference>
<organism evidence="2 3">
    <name type="scientific">Paraferrimonas haliotis</name>
    <dbReference type="NCBI Taxonomy" id="2013866"/>
    <lineage>
        <taxon>Bacteria</taxon>
        <taxon>Pseudomonadati</taxon>
        <taxon>Pseudomonadota</taxon>
        <taxon>Gammaproteobacteria</taxon>
        <taxon>Alteromonadales</taxon>
        <taxon>Ferrimonadaceae</taxon>
        <taxon>Paraferrimonas</taxon>
    </lineage>
</organism>
<keyword evidence="3" id="KW-1185">Reference proteome</keyword>
<protein>
    <recommendedName>
        <fullName evidence="4">Lipoprotein</fullName>
    </recommendedName>
</protein>
<sequence length="187" mass="20617">MKKLLIPVFVLATLGLSGCTTTYPQVALDPSAPQINQRHTGQLSFSSQDLRSANYIAKIKKSDDAAQLIAPTQPPRLQIQQLLSDAFAKQGYRIQAQAPVNVQLNLVDLKSVVEQKFYKYQANTNIELTLVADNGNQTLTKTYRGNAQRSAPLSADPATLELEINQLITKVLQEIVDDPELHSFIAN</sequence>
<accession>A0AA37WVM7</accession>
<reference evidence="2 3" key="1">
    <citation type="journal article" date="2014" name="Int. J. Syst. Evol. Microbiol.">
        <title>Complete genome sequence of Corynebacterium casei LMG S-19264T (=DSM 44701T), isolated from a smear-ripened cheese.</title>
        <authorList>
            <consortium name="US DOE Joint Genome Institute (JGI-PGF)"/>
            <person name="Walter F."/>
            <person name="Albersmeier A."/>
            <person name="Kalinowski J."/>
            <person name="Ruckert C."/>
        </authorList>
    </citation>
    <scope>NUCLEOTIDE SEQUENCE [LARGE SCALE GENOMIC DNA]</scope>
    <source>
        <strain evidence="2 3">NBRC 112785</strain>
    </source>
</reference>
<comment type="caution">
    <text evidence="2">The sequence shown here is derived from an EMBL/GenBank/DDBJ whole genome shotgun (WGS) entry which is preliminary data.</text>
</comment>
<dbReference type="AlphaFoldDB" id="A0AA37WVM7"/>
<dbReference type="RefSeq" id="WP_095498813.1">
    <property type="nucleotide sequence ID" value="NZ_BSPO01000002.1"/>
</dbReference>
<dbReference type="EMBL" id="BSPO01000002">
    <property type="protein sequence ID" value="GLS82773.1"/>
    <property type="molecule type" value="Genomic_DNA"/>
</dbReference>
<evidence type="ECO:0000313" key="2">
    <source>
        <dbReference type="EMBL" id="GLS82773.1"/>
    </source>
</evidence>
<evidence type="ECO:0000313" key="3">
    <source>
        <dbReference type="Proteomes" id="UP001157439"/>
    </source>
</evidence>
<name>A0AA37WVM7_9GAMM</name>
<gene>
    <name evidence="2" type="ORF">GCM10007894_07500</name>
</gene>
<evidence type="ECO:0008006" key="4">
    <source>
        <dbReference type="Google" id="ProtNLM"/>
    </source>
</evidence>
<proteinExistence type="predicted"/>